<dbReference type="GO" id="GO:0015031">
    <property type="term" value="P:protein transport"/>
    <property type="evidence" value="ECO:0007669"/>
    <property type="project" value="UniProtKB-KW"/>
</dbReference>
<dbReference type="Proteomes" id="UP000717328">
    <property type="component" value="Unassembled WGS sequence"/>
</dbReference>
<keyword evidence="5" id="KW-0653">Protein transport</keyword>
<evidence type="ECO:0008006" key="9">
    <source>
        <dbReference type="Google" id="ProtNLM"/>
    </source>
</evidence>
<organism evidence="7 8">
    <name type="scientific">Sphagnurus paluster</name>
    <dbReference type="NCBI Taxonomy" id="117069"/>
    <lineage>
        <taxon>Eukaryota</taxon>
        <taxon>Fungi</taxon>
        <taxon>Dikarya</taxon>
        <taxon>Basidiomycota</taxon>
        <taxon>Agaricomycotina</taxon>
        <taxon>Agaricomycetes</taxon>
        <taxon>Agaricomycetidae</taxon>
        <taxon>Agaricales</taxon>
        <taxon>Tricholomatineae</taxon>
        <taxon>Lyophyllaceae</taxon>
        <taxon>Sphagnurus</taxon>
    </lineage>
</organism>
<accession>A0A9P7GMY2</accession>
<protein>
    <recommendedName>
        <fullName evidence="9">Charged multivesicular body protein 6</fullName>
    </recommendedName>
</protein>
<sequence>MSVLHGLRQGNEVLKEIHKEMSIESVEKLLEETSEAREYQKEIGEMLSNTLTLDEEDVVQAELKALQAEQLQESEISQPMEMPTVPVTIPVNDPAVAESTKPPPAKIPVYS</sequence>
<comment type="subcellular location">
    <subcellularLocation>
        <location evidence="1">Endosome membrane</location>
    </subcellularLocation>
</comment>
<name>A0A9P7GMY2_9AGAR</name>
<evidence type="ECO:0000313" key="7">
    <source>
        <dbReference type="EMBL" id="KAG5653597.1"/>
    </source>
</evidence>
<dbReference type="OrthoDB" id="441172at2759"/>
<dbReference type="GO" id="GO:0005771">
    <property type="term" value="C:multivesicular body"/>
    <property type="evidence" value="ECO:0007669"/>
    <property type="project" value="TreeGrafter"/>
</dbReference>
<evidence type="ECO:0000313" key="8">
    <source>
        <dbReference type="Proteomes" id="UP000717328"/>
    </source>
</evidence>
<keyword evidence="3" id="KW-0813">Transport</keyword>
<keyword evidence="8" id="KW-1185">Reference proteome</keyword>
<dbReference type="AlphaFoldDB" id="A0A9P7GMY2"/>
<dbReference type="EMBL" id="JABCKI010000044">
    <property type="protein sequence ID" value="KAG5653597.1"/>
    <property type="molecule type" value="Genomic_DNA"/>
</dbReference>
<dbReference type="GO" id="GO:0032511">
    <property type="term" value="P:late endosome to vacuole transport via multivesicular body sorting pathway"/>
    <property type="evidence" value="ECO:0007669"/>
    <property type="project" value="TreeGrafter"/>
</dbReference>
<evidence type="ECO:0000256" key="1">
    <source>
        <dbReference type="ARBA" id="ARBA00004608"/>
    </source>
</evidence>
<evidence type="ECO:0000256" key="5">
    <source>
        <dbReference type="ARBA" id="ARBA00022927"/>
    </source>
</evidence>
<evidence type="ECO:0000256" key="2">
    <source>
        <dbReference type="ARBA" id="ARBA00006190"/>
    </source>
</evidence>
<dbReference type="PANTHER" id="PTHR22761">
    <property type="entry name" value="CHARGED MULTIVESICULAR BODY PROTEIN"/>
    <property type="match status" value="1"/>
</dbReference>
<evidence type="ECO:0000256" key="3">
    <source>
        <dbReference type="ARBA" id="ARBA00022448"/>
    </source>
</evidence>
<dbReference type="GO" id="GO:0006900">
    <property type="term" value="P:vesicle budding from membrane"/>
    <property type="evidence" value="ECO:0007669"/>
    <property type="project" value="TreeGrafter"/>
</dbReference>
<dbReference type="Pfam" id="PF03357">
    <property type="entry name" value="Snf7"/>
    <property type="match status" value="1"/>
</dbReference>
<evidence type="ECO:0000256" key="6">
    <source>
        <dbReference type="ARBA" id="ARBA00023136"/>
    </source>
</evidence>
<keyword evidence="4" id="KW-0967">Endosome</keyword>
<evidence type="ECO:0000256" key="4">
    <source>
        <dbReference type="ARBA" id="ARBA00022753"/>
    </source>
</evidence>
<reference evidence="7" key="1">
    <citation type="submission" date="2021-02" db="EMBL/GenBank/DDBJ databases">
        <authorList>
            <person name="Nieuwenhuis M."/>
            <person name="Van De Peppel L.J.J."/>
        </authorList>
    </citation>
    <scope>NUCLEOTIDE SEQUENCE</scope>
    <source>
        <strain evidence="7">D49</strain>
    </source>
</reference>
<comment type="similarity">
    <text evidence="2">Belongs to the SNF7 family.</text>
</comment>
<reference evidence="7" key="2">
    <citation type="submission" date="2021-10" db="EMBL/GenBank/DDBJ databases">
        <title>Phylogenomics reveals ancestral predisposition of the termite-cultivated fungus Termitomyces towards a domesticated lifestyle.</title>
        <authorList>
            <person name="Auxier B."/>
            <person name="Grum-Grzhimaylo A."/>
            <person name="Cardenas M.E."/>
            <person name="Lodge J.D."/>
            <person name="Laessoe T."/>
            <person name="Pedersen O."/>
            <person name="Smith M.E."/>
            <person name="Kuyper T.W."/>
            <person name="Franco-Molano E.A."/>
            <person name="Baroni T.J."/>
            <person name="Aanen D.K."/>
        </authorList>
    </citation>
    <scope>NUCLEOTIDE SEQUENCE</scope>
    <source>
        <strain evidence="7">D49</strain>
    </source>
</reference>
<gene>
    <name evidence="7" type="ORF">H0H81_012104</name>
</gene>
<proteinExistence type="inferred from homology"/>
<dbReference type="PANTHER" id="PTHR22761:SF5">
    <property type="entry name" value="CHARGED MULTIVESICULAR BODY PROTEIN 6"/>
    <property type="match status" value="1"/>
</dbReference>
<keyword evidence="6" id="KW-0472">Membrane</keyword>
<dbReference type="GO" id="GO:0000815">
    <property type="term" value="C:ESCRT III complex"/>
    <property type="evidence" value="ECO:0007669"/>
    <property type="project" value="TreeGrafter"/>
</dbReference>
<dbReference type="InterPro" id="IPR005024">
    <property type="entry name" value="Snf7_fam"/>
</dbReference>
<comment type="caution">
    <text evidence="7">The sequence shown here is derived from an EMBL/GenBank/DDBJ whole genome shotgun (WGS) entry which is preliminary data.</text>
</comment>